<accession>A0ABR8Q4G0</accession>
<dbReference type="RefSeq" id="WP_191750054.1">
    <property type="nucleotide sequence ID" value="NZ_JACSQZ010000028.1"/>
</dbReference>
<dbReference type="InterPro" id="IPR058705">
    <property type="entry name" value="A_ENA"/>
</dbReference>
<comment type="caution">
    <text evidence="1">The sequence shown here is derived from an EMBL/GenBank/DDBJ whole genome shotgun (WGS) entry which is preliminary data.</text>
</comment>
<gene>
    <name evidence="1" type="ORF">H9660_09050</name>
</gene>
<name>A0ABR8Q4G0_9CLOT</name>
<sequence length="49" mass="5623">MSMPNIPNITPIININREKAINMLMASIAMEEMGLANIIYNKRKRSYVL</sequence>
<reference evidence="1 2" key="1">
    <citation type="submission" date="2020-08" db="EMBL/GenBank/DDBJ databases">
        <title>A Genomic Blueprint of the Chicken Gut Microbiome.</title>
        <authorList>
            <person name="Gilroy R."/>
            <person name="Ravi A."/>
            <person name="Getino M."/>
            <person name="Pursley I."/>
            <person name="Horton D.L."/>
            <person name="Alikhan N.-F."/>
            <person name="Baker D."/>
            <person name="Gharbi K."/>
            <person name="Hall N."/>
            <person name="Watson M."/>
            <person name="Adriaenssens E.M."/>
            <person name="Foster-Nyarko E."/>
            <person name="Jarju S."/>
            <person name="Secka A."/>
            <person name="Antonio M."/>
            <person name="Oren A."/>
            <person name="Chaudhuri R."/>
            <person name="La Ragione R.M."/>
            <person name="Hildebrand F."/>
            <person name="Pallen M.J."/>
        </authorList>
    </citation>
    <scope>NUCLEOTIDE SEQUENCE [LARGE SCALE GENOMIC DNA]</scope>
    <source>
        <strain evidence="1 2">Sa3CUN1</strain>
    </source>
</reference>
<dbReference type="Pfam" id="PF26595">
    <property type="entry name" value="A_ENA"/>
    <property type="match status" value="1"/>
</dbReference>
<dbReference type="Proteomes" id="UP000640335">
    <property type="component" value="Unassembled WGS sequence"/>
</dbReference>
<organism evidence="1 2">
    <name type="scientific">Clostridium gallinarum</name>
    <dbReference type="NCBI Taxonomy" id="2762246"/>
    <lineage>
        <taxon>Bacteria</taxon>
        <taxon>Bacillati</taxon>
        <taxon>Bacillota</taxon>
        <taxon>Clostridia</taxon>
        <taxon>Eubacteriales</taxon>
        <taxon>Clostridiaceae</taxon>
        <taxon>Clostridium</taxon>
    </lineage>
</organism>
<dbReference type="EMBL" id="JACSQZ010000028">
    <property type="protein sequence ID" value="MBD7915293.1"/>
    <property type="molecule type" value="Genomic_DNA"/>
</dbReference>
<evidence type="ECO:0000313" key="1">
    <source>
        <dbReference type="EMBL" id="MBD7915293.1"/>
    </source>
</evidence>
<evidence type="ECO:0000313" key="2">
    <source>
        <dbReference type="Proteomes" id="UP000640335"/>
    </source>
</evidence>
<protein>
    <submittedName>
        <fullName evidence="1">Uncharacterized protein</fullName>
    </submittedName>
</protein>
<proteinExistence type="predicted"/>
<keyword evidence="2" id="KW-1185">Reference proteome</keyword>